<keyword evidence="1" id="KW-0812">Transmembrane</keyword>
<dbReference type="PIRSF" id="PIRSF038991">
    <property type="entry name" value="Protein_AbrB"/>
    <property type="match status" value="1"/>
</dbReference>
<feature type="transmembrane region" description="Helical" evidence="1">
    <location>
        <begin position="250"/>
        <end position="268"/>
    </location>
</feature>
<proteinExistence type="predicted"/>
<accession>A0A380T8R2</accession>
<feature type="transmembrane region" description="Helical" evidence="1">
    <location>
        <begin position="47"/>
        <end position="66"/>
    </location>
</feature>
<dbReference type="EMBL" id="UIDG01000001">
    <property type="protein sequence ID" value="SUS03391.1"/>
    <property type="molecule type" value="Genomic_DNA"/>
</dbReference>
<evidence type="ECO:0008006" key="3">
    <source>
        <dbReference type="Google" id="ProtNLM"/>
    </source>
</evidence>
<dbReference type="InterPro" id="IPR007820">
    <property type="entry name" value="AbrB_fam"/>
</dbReference>
<evidence type="ECO:0000256" key="1">
    <source>
        <dbReference type="SAM" id="Phobius"/>
    </source>
</evidence>
<name>A0A380T8R2_9ZZZZ</name>
<dbReference type="InterPro" id="IPR017516">
    <property type="entry name" value="AbrB_dup"/>
</dbReference>
<feature type="transmembrane region" description="Helical" evidence="1">
    <location>
        <begin position="104"/>
        <end position="123"/>
    </location>
</feature>
<organism evidence="2">
    <name type="scientific">metagenome</name>
    <dbReference type="NCBI Taxonomy" id="256318"/>
    <lineage>
        <taxon>unclassified sequences</taxon>
        <taxon>metagenomes</taxon>
    </lineage>
</organism>
<dbReference type="Pfam" id="PF05145">
    <property type="entry name" value="AbrB"/>
    <property type="match status" value="1"/>
</dbReference>
<feature type="transmembrane region" description="Helical" evidence="1">
    <location>
        <begin position="227"/>
        <end position="244"/>
    </location>
</feature>
<feature type="transmembrane region" description="Helical" evidence="1">
    <location>
        <begin position="21"/>
        <end position="41"/>
    </location>
</feature>
<sequence length="366" mass="37478">MSAPDGFGLRLKAALQRHPRGALALQWTALIVLVVAVTVTLKTIQAPAAFLLGPLLIGMAFGVGGARTRLPPALRMGSQALIGCVIAVALGSAAGPGLLNNVPVFAITAALTLGLSLALGVLLTRLNWFGSGTAVWGLAPGGSATMVTLAELNGADPRITALMQYSRILFAAGSAIAVAHVLPGLSSSHPPPTIWFPDVTLRGLAETALLAGVGITVAAFTRFRPAVFLVPGLIGASLVAQGWMHPEVPPFLAAPAYAVIGLNIGLSFTRETLMACARQLPRIAIAVLALVALCAASGAALSSLFRIDPMTAYLATTPGGVDAVLIVATSAHVDVSFVMAAQMFRLLIVLVAGPFAVALVARWAKR</sequence>
<dbReference type="PANTHER" id="PTHR38457:SF1">
    <property type="entry name" value="REGULATOR ABRB-RELATED"/>
    <property type="match status" value="1"/>
</dbReference>
<feature type="transmembrane region" description="Helical" evidence="1">
    <location>
        <begin position="168"/>
        <end position="187"/>
    </location>
</feature>
<gene>
    <name evidence="2" type="ORF">DF3PB_10143</name>
</gene>
<dbReference type="NCBIfam" id="TIGR03082">
    <property type="entry name" value="Gneg_AbrB_dup"/>
    <property type="match status" value="1"/>
</dbReference>
<keyword evidence="1" id="KW-1133">Transmembrane helix</keyword>
<dbReference type="GO" id="GO:0016020">
    <property type="term" value="C:membrane"/>
    <property type="evidence" value="ECO:0007669"/>
    <property type="project" value="InterPro"/>
</dbReference>
<feature type="transmembrane region" description="Helical" evidence="1">
    <location>
        <begin position="280"/>
        <end position="305"/>
    </location>
</feature>
<protein>
    <recommendedName>
        <fullName evidence="3">Ammonia monooxygenase</fullName>
    </recommendedName>
</protein>
<dbReference type="AlphaFoldDB" id="A0A380T8R2"/>
<reference evidence="2" key="1">
    <citation type="submission" date="2018-07" db="EMBL/GenBank/DDBJ databases">
        <authorList>
            <person name="Quirk P.G."/>
            <person name="Krulwich T.A."/>
        </authorList>
    </citation>
    <scope>NUCLEOTIDE SEQUENCE</scope>
</reference>
<keyword evidence="1" id="KW-0472">Membrane</keyword>
<dbReference type="GO" id="GO:0010468">
    <property type="term" value="P:regulation of gene expression"/>
    <property type="evidence" value="ECO:0007669"/>
    <property type="project" value="InterPro"/>
</dbReference>
<evidence type="ECO:0000313" key="2">
    <source>
        <dbReference type="EMBL" id="SUS03391.1"/>
    </source>
</evidence>
<feature type="transmembrane region" description="Helical" evidence="1">
    <location>
        <begin position="199"/>
        <end position="220"/>
    </location>
</feature>
<feature type="transmembrane region" description="Helical" evidence="1">
    <location>
        <begin position="343"/>
        <end position="364"/>
    </location>
</feature>
<feature type="transmembrane region" description="Helical" evidence="1">
    <location>
        <begin position="78"/>
        <end position="98"/>
    </location>
</feature>
<dbReference type="PANTHER" id="PTHR38457">
    <property type="entry name" value="REGULATOR ABRB-RELATED"/>
    <property type="match status" value="1"/>
</dbReference>